<dbReference type="HOGENOM" id="CLU_1684470_0_0_9"/>
<feature type="signal peptide" evidence="1">
    <location>
        <begin position="1"/>
        <end position="22"/>
    </location>
</feature>
<dbReference type="EMBL" id="AQPX01000025">
    <property type="protein sequence ID" value="EON70932.1"/>
    <property type="molecule type" value="Genomic_DNA"/>
</dbReference>
<organism evidence="2 3">
    <name type="scientific">Lysinibacillus sphaericus OT4b.31</name>
    <dbReference type="NCBI Taxonomy" id="1285586"/>
    <lineage>
        <taxon>Bacteria</taxon>
        <taxon>Bacillati</taxon>
        <taxon>Bacillota</taxon>
        <taxon>Bacilli</taxon>
        <taxon>Bacillales</taxon>
        <taxon>Bacillaceae</taxon>
        <taxon>Lysinibacillus</taxon>
    </lineage>
</organism>
<dbReference type="PATRIC" id="fig|1285586.5.peg.3794"/>
<name>R7Z9X9_LYSSH</name>
<feature type="chain" id="PRO_5038653010" description="Lipoprotein" evidence="1">
    <location>
        <begin position="23"/>
        <end position="156"/>
    </location>
</feature>
<dbReference type="OrthoDB" id="2735080at2"/>
<dbReference type="Proteomes" id="UP000013911">
    <property type="component" value="Unassembled WGS sequence"/>
</dbReference>
<evidence type="ECO:0008006" key="4">
    <source>
        <dbReference type="Google" id="ProtNLM"/>
    </source>
</evidence>
<comment type="caution">
    <text evidence="2">The sequence shown here is derived from an EMBL/GenBank/DDBJ whole genome shotgun (WGS) entry which is preliminary data.</text>
</comment>
<accession>R7Z9X9</accession>
<evidence type="ECO:0000313" key="2">
    <source>
        <dbReference type="EMBL" id="EON70932.1"/>
    </source>
</evidence>
<proteinExistence type="predicted"/>
<dbReference type="PROSITE" id="PS51257">
    <property type="entry name" value="PROKAR_LIPOPROTEIN"/>
    <property type="match status" value="1"/>
</dbReference>
<evidence type="ECO:0000256" key="1">
    <source>
        <dbReference type="SAM" id="SignalP"/>
    </source>
</evidence>
<reference evidence="2 3" key="1">
    <citation type="submission" date="2013-04" db="EMBL/GenBank/DDBJ databases">
        <title>Draft genome of the heavy metal tolerant bacterium Lysinibacillus sphaericus strain OT4b.31.</title>
        <authorList>
            <person name="Pena-Montenegro T.D."/>
            <person name="Dussan J."/>
        </authorList>
    </citation>
    <scope>NUCLEOTIDE SEQUENCE [LARGE SCALE GENOMIC DNA]</scope>
    <source>
        <strain evidence="2 3">OT4b.31</strain>
    </source>
</reference>
<protein>
    <recommendedName>
        <fullName evidence="4">Lipoprotein</fullName>
    </recommendedName>
</protein>
<gene>
    <name evidence="2" type="ORF">H131_18177</name>
</gene>
<keyword evidence="1" id="KW-0732">Signal</keyword>
<sequence>MAKKGLSILVFLGLFIMITACSNSSVDNEVINPDSIISETMKFKNLKVLELDTKHDDNKKVLDVFGVDLKDGVYAYDQDKYKTYILINSDNRNYSDFSFRLDNEKKILTLSYTTLEGSTTNKKRLFLIESKQKNQYEEIKLLNNDNEDGFLGVYTK</sequence>
<dbReference type="AlphaFoldDB" id="R7Z9X9"/>
<dbReference type="RefSeq" id="WP_010860556.1">
    <property type="nucleotide sequence ID" value="NZ_KB933398.1"/>
</dbReference>
<evidence type="ECO:0000313" key="3">
    <source>
        <dbReference type="Proteomes" id="UP000013911"/>
    </source>
</evidence>